<dbReference type="EMBL" id="JSYL01000003">
    <property type="protein sequence ID" value="KIA89379.1"/>
    <property type="molecule type" value="Genomic_DNA"/>
</dbReference>
<evidence type="ECO:0000313" key="2">
    <source>
        <dbReference type="Proteomes" id="UP000031473"/>
    </source>
</evidence>
<reference evidence="1 2" key="1">
    <citation type="submission" date="2014-10" db="EMBL/GenBank/DDBJ databases">
        <title>Kaistella jeonii genome.</title>
        <authorList>
            <person name="Clayton J.T."/>
            <person name="Newman J.D."/>
        </authorList>
    </citation>
    <scope>NUCLEOTIDE SEQUENCE [LARGE SCALE GENOMIC DNA]</scope>
    <source>
        <strain evidence="1 2">DSM 17048</strain>
    </source>
</reference>
<protein>
    <submittedName>
        <fullName evidence="1">Uncharacterized protein</fullName>
    </submittedName>
</protein>
<dbReference type="Proteomes" id="UP000031473">
    <property type="component" value="Unassembled WGS sequence"/>
</dbReference>
<accession>A0A0C1FN64</accession>
<name>A0A0C1FN64_9FLAO</name>
<evidence type="ECO:0000313" key="1">
    <source>
        <dbReference type="EMBL" id="KIA89379.1"/>
    </source>
</evidence>
<dbReference type="STRING" id="266749.SAMN05421876_105175"/>
<keyword evidence="2" id="KW-1185">Reference proteome</keyword>
<sequence length="96" mass="10718">MFKNGQSFSNLKQTCLELSTLNIKLNPLKDGALTKGNVSYVLFDDKRNEAEIFLPFQDKGIVLKKTAEGNWSNGEYKLIAWKGYVLQKSGKAIFGG</sequence>
<proteinExistence type="predicted"/>
<gene>
    <name evidence="1" type="ORF">OA86_07245</name>
</gene>
<comment type="caution">
    <text evidence="1">The sequence shown here is derived from an EMBL/GenBank/DDBJ whole genome shotgun (WGS) entry which is preliminary data.</text>
</comment>
<dbReference type="AlphaFoldDB" id="A0A0C1FN64"/>
<organism evidence="1 2">
    <name type="scientific">Kaistella jeonii</name>
    <dbReference type="NCBI Taxonomy" id="266749"/>
    <lineage>
        <taxon>Bacteria</taxon>
        <taxon>Pseudomonadati</taxon>
        <taxon>Bacteroidota</taxon>
        <taxon>Flavobacteriia</taxon>
        <taxon>Flavobacteriales</taxon>
        <taxon>Weeksellaceae</taxon>
        <taxon>Chryseobacterium group</taxon>
        <taxon>Kaistella</taxon>
    </lineage>
</organism>